<keyword evidence="2" id="KW-1185">Reference proteome</keyword>
<name>A0AAV5WSJ9_9BILA</name>
<organism evidence="1 2">
    <name type="scientific">Pristionchus fissidentatus</name>
    <dbReference type="NCBI Taxonomy" id="1538716"/>
    <lineage>
        <taxon>Eukaryota</taxon>
        <taxon>Metazoa</taxon>
        <taxon>Ecdysozoa</taxon>
        <taxon>Nematoda</taxon>
        <taxon>Chromadorea</taxon>
        <taxon>Rhabditida</taxon>
        <taxon>Rhabditina</taxon>
        <taxon>Diplogasteromorpha</taxon>
        <taxon>Diplogasteroidea</taxon>
        <taxon>Neodiplogasteridae</taxon>
        <taxon>Pristionchus</taxon>
    </lineage>
</organism>
<reference evidence="1" key="1">
    <citation type="submission" date="2023-10" db="EMBL/GenBank/DDBJ databases">
        <title>Genome assembly of Pristionchus species.</title>
        <authorList>
            <person name="Yoshida K."/>
            <person name="Sommer R.J."/>
        </authorList>
    </citation>
    <scope>NUCLEOTIDE SEQUENCE</scope>
    <source>
        <strain evidence="1">RS5133</strain>
    </source>
</reference>
<evidence type="ECO:0000313" key="1">
    <source>
        <dbReference type="EMBL" id="GMT33674.1"/>
    </source>
</evidence>
<comment type="caution">
    <text evidence="1">The sequence shown here is derived from an EMBL/GenBank/DDBJ whole genome shotgun (WGS) entry which is preliminary data.</text>
</comment>
<evidence type="ECO:0008006" key="3">
    <source>
        <dbReference type="Google" id="ProtNLM"/>
    </source>
</evidence>
<gene>
    <name evidence="1" type="ORF">PFISCL1PPCAC_24971</name>
</gene>
<dbReference type="Proteomes" id="UP001432322">
    <property type="component" value="Unassembled WGS sequence"/>
</dbReference>
<dbReference type="EMBL" id="BTSY01000006">
    <property type="protein sequence ID" value="GMT33674.1"/>
    <property type="molecule type" value="Genomic_DNA"/>
</dbReference>
<dbReference type="AlphaFoldDB" id="A0AAV5WSJ9"/>
<proteinExistence type="predicted"/>
<sequence>SSPSPREKRLINRRAAVERNRNALTPYQKRKQHLIEEAKKNLTVSAEDSALIDTPYVSARTLHRNVLAAVINEDIQKMKELMANPKMPIDALTTQYSFADARIPLVEAFATGKVEVIMPVLIAMIEKRKKGVDTTYYEPISGEMV</sequence>
<protein>
    <recommendedName>
        <fullName evidence="3">BZIP domain-containing protein</fullName>
    </recommendedName>
</protein>
<feature type="non-terminal residue" evidence="1">
    <location>
        <position position="145"/>
    </location>
</feature>
<accession>A0AAV5WSJ9</accession>
<feature type="non-terminal residue" evidence="1">
    <location>
        <position position="1"/>
    </location>
</feature>
<evidence type="ECO:0000313" key="2">
    <source>
        <dbReference type="Proteomes" id="UP001432322"/>
    </source>
</evidence>